<dbReference type="SUPFAM" id="SSF53474">
    <property type="entry name" value="alpha/beta-Hydrolases"/>
    <property type="match status" value="1"/>
</dbReference>
<dbReference type="Pfam" id="PF12697">
    <property type="entry name" value="Abhydrolase_6"/>
    <property type="match status" value="1"/>
</dbReference>
<name>A0AAD2K6U5_9AGAR</name>
<dbReference type="Gene3D" id="3.40.50.1820">
    <property type="entry name" value="alpha/beta hydrolase"/>
    <property type="match status" value="1"/>
</dbReference>
<sequence length="356" mass="39294">MPSLTLQNGVDFSYTDSGEPRTNQTDYATLILIHGIIDLRSGTFSSLADLGPSNGVRVIAVNRRGYPGSTDYLPEELSLFVSENMDEKERLLAEMGRDLALFIAGLIDTLSLPSGVAVVGWSLGALKVLSIVAALEKLPEGTRQTLRGSVRSMILFQSPTVVFDIPDPKGLYIPQNDPHISAEELGPFFARWVSSFFVHGDLSTHDPSSLTYDRTDPLRPPTVTRFAMDHLIDFAASSKYDAALISPHFGGVTAKLVDQTLFDMHVRGELWKDTKVFVVAGSADSWASIYSSWKLEERMLAEARPECAITFIMVDGANHFVGHLRRLRLSTKFLTNNQSMIEDPQGTLDCFKECCI</sequence>
<dbReference type="InterPro" id="IPR029058">
    <property type="entry name" value="AB_hydrolase_fold"/>
</dbReference>
<comment type="caution">
    <text evidence="2">The sequence shown here is derived from an EMBL/GenBank/DDBJ whole genome shotgun (WGS) entry which is preliminary data.</text>
</comment>
<evidence type="ECO:0000259" key="1">
    <source>
        <dbReference type="Pfam" id="PF12697"/>
    </source>
</evidence>
<dbReference type="Proteomes" id="UP001295794">
    <property type="component" value="Unassembled WGS sequence"/>
</dbReference>
<accession>A0AAD2K6U5</accession>
<dbReference type="EMBL" id="CAVNYO010000455">
    <property type="protein sequence ID" value="CAK5282474.1"/>
    <property type="molecule type" value="Genomic_DNA"/>
</dbReference>
<dbReference type="AlphaFoldDB" id="A0AAD2K6U5"/>
<gene>
    <name evidence="2" type="ORF">MYCIT1_LOCUS34243</name>
</gene>
<dbReference type="InterPro" id="IPR000073">
    <property type="entry name" value="AB_hydrolase_1"/>
</dbReference>
<feature type="domain" description="AB hydrolase-1" evidence="1">
    <location>
        <begin position="30"/>
        <end position="323"/>
    </location>
</feature>
<evidence type="ECO:0000313" key="2">
    <source>
        <dbReference type="EMBL" id="CAK5282474.1"/>
    </source>
</evidence>
<reference evidence="2" key="1">
    <citation type="submission" date="2023-11" db="EMBL/GenBank/DDBJ databases">
        <authorList>
            <person name="De Vega J J."/>
            <person name="De Vega J J."/>
        </authorList>
    </citation>
    <scope>NUCLEOTIDE SEQUENCE</scope>
</reference>
<evidence type="ECO:0000313" key="3">
    <source>
        <dbReference type="Proteomes" id="UP001295794"/>
    </source>
</evidence>
<keyword evidence="3" id="KW-1185">Reference proteome</keyword>
<organism evidence="2 3">
    <name type="scientific">Mycena citricolor</name>
    <dbReference type="NCBI Taxonomy" id="2018698"/>
    <lineage>
        <taxon>Eukaryota</taxon>
        <taxon>Fungi</taxon>
        <taxon>Dikarya</taxon>
        <taxon>Basidiomycota</taxon>
        <taxon>Agaricomycotina</taxon>
        <taxon>Agaricomycetes</taxon>
        <taxon>Agaricomycetidae</taxon>
        <taxon>Agaricales</taxon>
        <taxon>Marasmiineae</taxon>
        <taxon>Mycenaceae</taxon>
        <taxon>Mycena</taxon>
    </lineage>
</organism>
<protein>
    <recommendedName>
        <fullName evidence="1">AB hydrolase-1 domain-containing protein</fullName>
    </recommendedName>
</protein>
<proteinExistence type="predicted"/>